<dbReference type="InParanoid" id="W0RP61"/>
<feature type="transmembrane region" description="Helical" evidence="5">
    <location>
        <begin position="295"/>
        <end position="318"/>
    </location>
</feature>
<dbReference type="GO" id="GO:0005886">
    <property type="term" value="C:plasma membrane"/>
    <property type="evidence" value="ECO:0007669"/>
    <property type="project" value="UniProtKB-SubCell"/>
</dbReference>
<dbReference type="GO" id="GO:0005524">
    <property type="term" value="F:ATP binding"/>
    <property type="evidence" value="ECO:0007669"/>
    <property type="project" value="InterPro"/>
</dbReference>
<reference evidence="7 8" key="1">
    <citation type="journal article" date="2014" name="Genome Announc.">
        <title>Genome Sequence and Methylome of Soil Bacterium Gemmatirosa kalamazoonensis KBS708T, a Member of the Rarely Cultivated Gemmatimonadetes Phylum.</title>
        <authorList>
            <person name="Debruyn J.M."/>
            <person name="Radosevich M."/>
            <person name="Wommack K.E."/>
            <person name="Polson S.W."/>
            <person name="Hauser L.J."/>
            <person name="Fawaz M.N."/>
            <person name="Korlach J."/>
            <person name="Tsai Y.C."/>
        </authorList>
    </citation>
    <scope>NUCLEOTIDE SEQUENCE [LARGE SCALE GENOMIC DNA]</scope>
    <source>
        <strain evidence="7 8">KBS708</strain>
        <plasmid evidence="8">Plasmid 1</plasmid>
    </source>
</reference>
<feature type="transmembrane region" description="Helical" evidence="5">
    <location>
        <begin position="179"/>
        <end position="205"/>
    </location>
</feature>
<dbReference type="AlphaFoldDB" id="W0RP61"/>
<feature type="domain" description="ABC transmembrane type-1" evidence="6">
    <location>
        <begin position="50"/>
        <end position="325"/>
    </location>
</feature>
<evidence type="ECO:0000256" key="2">
    <source>
        <dbReference type="ARBA" id="ARBA00022692"/>
    </source>
</evidence>
<evidence type="ECO:0000256" key="4">
    <source>
        <dbReference type="ARBA" id="ARBA00023136"/>
    </source>
</evidence>
<sequence length="336" mass="36459">MEASVRFIGARGFGRRLPDKPPPWRDRVAAMRHVPAFLRLVWESHRGYAAAVAALRVVRAGVPVLTLWVGKLIIDAVVAAARAHVAPRDAHRLWHYVAIEIAIVLGGDLLARASGYAEASLGMLFANRMGVRIMEHAAALDLAQFEDPAFYDRLERARAQAGGAGMNVFGQTLGMGQSLLALGSLIAALAVFDWRLLLLLVAAIVPSFVSETWYAGKLYTLFVRRTAERRQLDYLRYVAASDRTAKEVQLFGLAPWLVRRFRALAERLLREDRALALNRSGVGAGLGALGTACYYGAYVLILARAVGGAISLGTLTFLTGSFARARAICCRGSSPA</sequence>
<evidence type="ECO:0000313" key="7">
    <source>
        <dbReference type="EMBL" id="AHG92272.1"/>
    </source>
</evidence>
<dbReference type="KEGG" id="gba:J421_4737"/>
<gene>
    <name evidence="7" type="ORF">J421_4737</name>
</gene>
<evidence type="ECO:0000256" key="5">
    <source>
        <dbReference type="SAM" id="Phobius"/>
    </source>
</evidence>
<keyword evidence="3 5" id="KW-1133">Transmembrane helix</keyword>
<evidence type="ECO:0000256" key="1">
    <source>
        <dbReference type="ARBA" id="ARBA00004651"/>
    </source>
</evidence>
<organism evidence="7 8">
    <name type="scientific">Gemmatirosa kalamazoonensis</name>
    <dbReference type="NCBI Taxonomy" id="861299"/>
    <lineage>
        <taxon>Bacteria</taxon>
        <taxon>Pseudomonadati</taxon>
        <taxon>Gemmatimonadota</taxon>
        <taxon>Gemmatimonadia</taxon>
        <taxon>Gemmatimonadales</taxon>
        <taxon>Gemmatimonadaceae</taxon>
        <taxon>Gemmatirosa</taxon>
    </lineage>
</organism>
<dbReference type="SUPFAM" id="SSF90123">
    <property type="entry name" value="ABC transporter transmembrane region"/>
    <property type="match status" value="1"/>
</dbReference>
<dbReference type="Gene3D" id="1.20.1560.10">
    <property type="entry name" value="ABC transporter type 1, transmembrane domain"/>
    <property type="match status" value="1"/>
</dbReference>
<evidence type="ECO:0000259" key="6">
    <source>
        <dbReference type="PROSITE" id="PS50929"/>
    </source>
</evidence>
<dbReference type="EMBL" id="CP007129">
    <property type="protein sequence ID" value="AHG92272.1"/>
    <property type="molecule type" value="Genomic_DNA"/>
</dbReference>
<evidence type="ECO:0000256" key="3">
    <source>
        <dbReference type="ARBA" id="ARBA00022989"/>
    </source>
</evidence>
<dbReference type="HOGENOM" id="CLU_825759_0_0_0"/>
<dbReference type="InterPro" id="IPR036640">
    <property type="entry name" value="ABC1_TM_sf"/>
</dbReference>
<dbReference type="PROSITE" id="PS50929">
    <property type="entry name" value="ABC_TM1F"/>
    <property type="match status" value="1"/>
</dbReference>
<evidence type="ECO:0000313" key="8">
    <source>
        <dbReference type="Proteomes" id="UP000019151"/>
    </source>
</evidence>
<keyword evidence="7" id="KW-0614">Plasmid</keyword>
<geneLocation type="plasmid" evidence="7 8">
    <name>1</name>
</geneLocation>
<keyword evidence="4 5" id="KW-0472">Membrane</keyword>
<name>W0RP61_9BACT</name>
<accession>W0RP61</accession>
<keyword evidence="8" id="KW-1185">Reference proteome</keyword>
<protein>
    <submittedName>
        <fullName evidence="7">ABC transporter</fullName>
    </submittedName>
</protein>
<comment type="subcellular location">
    <subcellularLocation>
        <location evidence="1">Cell membrane</location>
        <topology evidence="1">Multi-pass membrane protein</topology>
    </subcellularLocation>
</comment>
<dbReference type="InterPro" id="IPR011527">
    <property type="entry name" value="ABC1_TM_dom"/>
</dbReference>
<proteinExistence type="predicted"/>
<keyword evidence="2 5" id="KW-0812">Transmembrane</keyword>
<dbReference type="Proteomes" id="UP000019151">
    <property type="component" value="Plasmid 1"/>
</dbReference>
<dbReference type="GO" id="GO:0140359">
    <property type="term" value="F:ABC-type transporter activity"/>
    <property type="evidence" value="ECO:0007669"/>
    <property type="project" value="InterPro"/>
</dbReference>